<accession>A0ABT8MD59</accession>
<dbReference type="PANTHER" id="PTHR43485">
    <property type="entry name" value="HYDROGENASE-4 COMPONENT G"/>
    <property type="match status" value="1"/>
</dbReference>
<keyword evidence="3" id="KW-1185">Reference proteome</keyword>
<dbReference type="SUPFAM" id="SSF143243">
    <property type="entry name" value="Nqo5-like"/>
    <property type="match status" value="1"/>
</dbReference>
<dbReference type="Proteomes" id="UP001168338">
    <property type="component" value="Unassembled WGS sequence"/>
</dbReference>
<dbReference type="PANTHER" id="PTHR43485:SF1">
    <property type="entry name" value="FORMATE HYDROGENLYASE SUBUNIT 5-RELATED"/>
    <property type="match status" value="1"/>
</dbReference>
<organism evidence="2 3">
    <name type="scientific">Methanoculleus frigidifontis</name>
    <dbReference type="NCBI Taxonomy" id="2584085"/>
    <lineage>
        <taxon>Archaea</taxon>
        <taxon>Methanobacteriati</taxon>
        <taxon>Methanobacteriota</taxon>
        <taxon>Stenosarchaea group</taxon>
        <taxon>Methanomicrobia</taxon>
        <taxon>Methanomicrobiales</taxon>
        <taxon>Methanomicrobiaceae</taxon>
        <taxon>Methanoculleus</taxon>
    </lineage>
</organism>
<gene>
    <name evidence="2" type="ORF">FGU65_13410</name>
</gene>
<feature type="domain" description="NADH:ubiquinone oxidoreductase 30kDa subunit" evidence="1">
    <location>
        <begin position="47"/>
        <end position="163"/>
    </location>
</feature>
<dbReference type="EMBL" id="VCYH01000010">
    <property type="protein sequence ID" value="MDN7025866.1"/>
    <property type="molecule type" value="Genomic_DNA"/>
</dbReference>
<protein>
    <submittedName>
        <fullName evidence="2">NADH-quinone oxidoreductase subunit C</fullName>
    </submittedName>
</protein>
<proteinExistence type="predicted"/>
<reference evidence="2" key="1">
    <citation type="submission" date="2019-05" db="EMBL/GenBank/DDBJ databases">
        <title>Methanoculleus sp. FWC-SCC1, a methanogenic archaeon isolated from deep marine cold seep.</title>
        <authorList>
            <person name="Chen Y.-W."/>
            <person name="Chen S.-C."/>
            <person name="Teng N.-H."/>
            <person name="Lai M.-C."/>
        </authorList>
    </citation>
    <scope>NUCLEOTIDE SEQUENCE</scope>
    <source>
        <strain evidence="2">FWC-SCC1</strain>
    </source>
</reference>
<evidence type="ECO:0000313" key="3">
    <source>
        <dbReference type="Proteomes" id="UP001168338"/>
    </source>
</evidence>
<evidence type="ECO:0000313" key="2">
    <source>
        <dbReference type="EMBL" id="MDN7025866.1"/>
    </source>
</evidence>
<comment type="caution">
    <text evidence="2">The sequence shown here is derived from an EMBL/GenBank/DDBJ whole genome shotgun (WGS) entry which is preliminary data.</text>
</comment>
<dbReference type="RefSeq" id="WP_301665059.1">
    <property type="nucleotide sequence ID" value="NZ_VCYH01000010.1"/>
</dbReference>
<dbReference type="Pfam" id="PF00329">
    <property type="entry name" value="Complex1_30kDa"/>
    <property type="match status" value="1"/>
</dbReference>
<evidence type="ECO:0000259" key="1">
    <source>
        <dbReference type="Pfam" id="PF00329"/>
    </source>
</evidence>
<sequence>MKPAKLLTPEEVVAVFAKKFGKGILESRITERCEGVGKRPSYDIWLDIDRDTLHPAVRELIAIHFPHLGVISGTDIGDAVELNYHFSIYYGTKHGEYMVTLTVALPKSDLRVATIADLIPGAVFSEREKQEMLGVEVVGIPDGRRLFLPEEFPEGVYPWRKDETGIRDGMVKDLWAVGRPANRPARPAIPPEEEGVVQAAEVAEAKVTAREPAPAEEERHE</sequence>
<name>A0ABT8MD59_9EURY</name>
<dbReference type="InterPro" id="IPR052197">
    <property type="entry name" value="ComplexI_49kDa-like"/>
</dbReference>
<dbReference type="InterPro" id="IPR001268">
    <property type="entry name" value="NADH_UbQ_OxRdtase_30kDa_su"/>
</dbReference>
<dbReference type="Gene3D" id="3.30.460.80">
    <property type="entry name" value="NADH:ubiquinone oxidoreductase, 30kDa subunit"/>
    <property type="match status" value="1"/>
</dbReference>
<dbReference type="InterPro" id="IPR037232">
    <property type="entry name" value="NADH_quin_OxRdtase_su_C/D-like"/>
</dbReference>